<evidence type="ECO:0000313" key="16">
    <source>
        <dbReference type="EMBL" id="SET03250.1"/>
    </source>
</evidence>
<keyword evidence="5 12" id="KW-0732">Signal</keyword>
<evidence type="ECO:0000256" key="4">
    <source>
        <dbReference type="ARBA" id="ARBA00022692"/>
    </source>
</evidence>
<dbReference type="GO" id="GO:0009279">
    <property type="term" value="C:cell outer membrane"/>
    <property type="evidence" value="ECO:0007669"/>
    <property type="project" value="UniProtKB-SubCell"/>
</dbReference>
<dbReference type="EMBL" id="FOIB01000001">
    <property type="protein sequence ID" value="SET03250.1"/>
    <property type="molecule type" value="Genomic_DNA"/>
</dbReference>
<dbReference type="InterPro" id="IPR037066">
    <property type="entry name" value="Plug_dom_sf"/>
</dbReference>
<dbReference type="AlphaFoldDB" id="A0A511SVS0"/>
<dbReference type="EMBL" id="BJXR01000010">
    <property type="protein sequence ID" value="GEN05562.1"/>
    <property type="molecule type" value="Genomic_DNA"/>
</dbReference>
<dbReference type="InterPro" id="IPR012910">
    <property type="entry name" value="Plug_dom"/>
</dbReference>
<accession>A0A511SVS0</accession>
<dbReference type="PROSITE" id="PS52016">
    <property type="entry name" value="TONB_DEPENDENT_REC_3"/>
    <property type="match status" value="1"/>
</dbReference>
<evidence type="ECO:0000256" key="11">
    <source>
        <dbReference type="RuleBase" id="RU003357"/>
    </source>
</evidence>
<feature type="signal peptide" evidence="12">
    <location>
        <begin position="1"/>
        <end position="22"/>
    </location>
</feature>
<dbReference type="RefSeq" id="WP_074949233.1">
    <property type="nucleotide sequence ID" value="NZ_BJXR01000010.1"/>
</dbReference>
<keyword evidence="8 15" id="KW-0675">Receptor</keyword>
<reference evidence="16 17" key="1">
    <citation type="submission" date="2016-10" db="EMBL/GenBank/DDBJ databases">
        <authorList>
            <person name="Varghese N."/>
            <person name="Submissions S."/>
        </authorList>
    </citation>
    <scope>NUCLEOTIDE SEQUENCE [LARGE SCALE GENOMIC DNA]</scope>
    <source>
        <strain evidence="16 17">DSM 16525</strain>
    </source>
</reference>
<feature type="chain" id="PRO_5022874464" evidence="12">
    <location>
        <begin position="23"/>
        <end position="659"/>
    </location>
</feature>
<dbReference type="Proteomes" id="UP000321514">
    <property type="component" value="Unassembled WGS sequence"/>
</dbReference>
<evidence type="ECO:0000256" key="5">
    <source>
        <dbReference type="ARBA" id="ARBA00022729"/>
    </source>
</evidence>
<dbReference type="Pfam" id="PF07715">
    <property type="entry name" value="Plug"/>
    <property type="match status" value="1"/>
</dbReference>
<evidence type="ECO:0000256" key="9">
    <source>
        <dbReference type="ARBA" id="ARBA00023237"/>
    </source>
</evidence>
<evidence type="ECO:0000256" key="2">
    <source>
        <dbReference type="ARBA" id="ARBA00022448"/>
    </source>
</evidence>
<keyword evidence="6 11" id="KW-0798">TonB box</keyword>
<proteinExistence type="inferred from homology"/>
<evidence type="ECO:0000256" key="10">
    <source>
        <dbReference type="PROSITE-ProRule" id="PRU01360"/>
    </source>
</evidence>
<feature type="domain" description="TonB-dependent receptor-like beta-barrel" evidence="13">
    <location>
        <begin position="287"/>
        <end position="618"/>
    </location>
</feature>
<organism evidence="15 18">
    <name type="scientific">Myxococcus fulvus</name>
    <dbReference type="NCBI Taxonomy" id="33"/>
    <lineage>
        <taxon>Bacteria</taxon>
        <taxon>Pseudomonadati</taxon>
        <taxon>Myxococcota</taxon>
        <taxon>Myxococcia</taxon>
        <taxon>Myxococcales</taxon>
        <taxon>Cystobacterineae</taxon>
        <taxon>Myxococcaceae</taxon>
        <taxon>Myxococcus</taxon>
    </lineage>
</organism>
<evidence type="ECO:0000256" key="7">
    <source>
        <dbReference type="ARBA" id="ARBA00023136"/>
    </source>
</evidence>
<keyword evidence="3 10" id="KW-1134">Transmembrane beta strand</keyword>
<dbReference type="PANTHER" id="PTHR30069:SF29">
    <property type="entry name" value="HEMOGLOBIN AND HEMOGLOBIN-HAPTOGLOBIN-BINDING PROTEIN 1-RELATED"/>
    <property type="match status" value="1"/>
</dbReference>
<evidence type="ECO:0000313" key="17">
    <source>
        <dbReference type="Proteomes" id="UP000183760"/>
    </source>
</evidence>
<dbReference type="GO" id="GO:0015344">
    <property type="term" value="F:siderophore uptake transmembrane transporter activity"/>
    <property type="evidence" value="ECO:0007669"/>
    <property type="project" value="TreeGrafter"/>
</dbReference>
<keyword evidence="17" id="KW-1185">Reference proteome</keyword>
<evidence type="ECO:0000256" key="8">
    <source>
        <dbReference type="ARBA" id="ARBA00023170"/>
    </source>
</evidence>
<keyword evidence="4 10" id="KW-0812">Transmembrane</keyword>
<feature type="domain" description="TonB-dependent receptor plug" evidence="14">
    <location>
        <begin position="55"/>
        <end position="158"/>
    </location>
</feature>
<dbReference type="Gene3D" id="2.170.130.10">
    <property type="entry name" value="TonB-dependent receptor, plug domain"/>
    <property type="match status" value="1"/>
</dbReference>
<evidence type="ECO:0000256" key="12">
    <source>
        <dbReference type="SAM" id="SignalP"/>
    </source>
</evidence>
<evidence type="ECO:0000256" key="1">
    <source>
        <dbReference type="ARBA" id="ARBA00004571"/>
    </source>
</evidence>
<dbReference type="InterPro" id="IPR000531">
    <property type="entry name" value="Beta-barrel_TonB"/>
</dbReference>
<evidence type="ECO:0000259" key="13">
    <source>
        <dbReference type="Pfam" id="PF00593"/>
    </source>
</evidence>
<protein>
    <submittedName>
        <fullName evidence="16">Iron complex outermembrane recepter protein</fullName>
    </submittedName>
    <submittedName>
        <fullName evidence="15">TonB-dependent receptor</fullName>
    </submittedName>
</protein>
<comment type="similarity">
    <text evidence="10 11">Belongs to the TonB-dependent receptor family.</text>
</comment>
<dbReference type="Pfam" id="PF00593">
    <property type="entry name" value="TonB_dep_Rec_b-barrel"/>
    <property type="match status" value="1"/>
</dbReference>
<dbReference type="SUPFAM" id="SSF56935">
    <property type="entry name" value="Porins"/>
    <property type="match status" value="1"/>
</dbReference>
<dbReference type="InterPro" id="IPR036942">
    <property type="entry name" value="Beta-barrel_TonB_sf"/>
</dbReference>
<evidence type="ECO:0000256" key="6">
    <source>
        <dbReference type="ARBA" id="ARBA00023077"/>
    </source>
</evidence>
<evidence type="ECO:0000313" key="18">
    <source>
        <dbReference type="Proteomes" id="UP000321514"/>
    </source>
</evidence>
<dbReference type="STRING" id="1334629.MFUL124B02_05430"/>
<name>A0A511SVS0_MYXFU</name>
<evidence type="ECO:0000313" key="15">
    <source>
        <dbReference type="EMBL" id="GEN05562.1"/>
    </source>
</evidence>
<dbReference type="OrthoDB" id="338230at2"/>
<evidence type="ECO:0000259" key="14">
    <source>
        <dbReference type="Pfam" id="PF07715"/>
    </source>
</evidence>
<dbReference type="Gene3D" id="2.40.170.20">
    <property type="entry name" value="TonB-dependent receptor, beta-barrel domain"/>
    <property type="match status" value="1"/>
</dbReference>
<evidence type="ECO:0000256" key="3">
    <source>
        <dbReference type="ARBA" id="ARBA00022452"/>
    </source>
</evidence>
<keyword evidence="7 10" id="KW-0472">Membrane</keyword>
<dbReference type="PANTHER" id="PTHR30069">
    <property type="entry name" value="TONB-DEPENDENT OUTER MEMBRANE RECEPTOR"/>
    <property type="match status" value="1"/>
</dbReference>
<comment type="subcellular location">
    <subcellularLocation>
        <location evidence="1 10">Cell outer membrane</location>
        <topology evidence="1 10">Multi-pass membrane protein</topology>
    </subcellularLocation>
</comment>
<keyword evidence="2 10" id="KW-0813">Transport</keyword>
<dbReference type="GO" id="GO:0044718">
    <property type="term" value="P:siderophore transmembrane transport"/>
    <property type="evidence" value="ECO:0007669"/>
    <property type="project" value="TreeGrafter"/>
</dbReference>
<reference evidence="15 18" key="2">
    <citation type="submission" date="2019-07" db="EMBL/GenBank/DDBJ databases">
        <title>Whole genome shotgun sequence of Myxococcus fulvus NBRC 100333.</title>
        <authorList>
            <person name="Hosoyama A."/>
            <person name="Uohara A."/>
            <person name="Ohji S."/>
            <person name="Ichikawa N."/>
        </authorList>
    </citation>
    <scope>NUCLEOTIDE SEQUENCE [LARGE SCALE GENOMIC DNA]</scope>
    <source>
        <strain evidence="15 18">NBRC 100333</strain>
    </source>
</reference>
<dbReference type="InterPro" id="IPR039426">
    <property type="entry name" value="TonB-dep_rcpt-like"/>
</dbReference>
<gene>
    <name evidence="15" type="ORF">MFU01_05990</name>
    <name evidence="16" type="ORF">SAMN05443572_101893</name>
</gene>
<sequence>MRTALARGLLGLVLLACASVRAQSTEDAGTPPMSEVIDVVGEVPDPEPMDRASRRDPSSVVTVISVEERGGTARDTAEVLSTAPGISIQDSGGYGQGKSLVVRGASSNGTLVLLDGIPLNGAGGSMDLSRVPLALARELEVMRGSAGSSHGSGALGGVVNIITRAPGDTLSLAGELSHGSWNTTTGWLSLTGPVLDSELLLLLHGGTSSGRFSYPFDATPTLPGDAPELRRRENNDARGAGALVRLRHRLSQGVVLDAMGEGTLEGRGLAGTAQNPLADARQSNRRGILSLRVLGDLGHHVHVSARAHYRQERLELSGGPLPQQGVQTLRTGGVEAEGSMPVGDWNVVSALASLGGEGVATDGAPVTSDGRTSWLRASVRVMDDLALLDGRLHVTPSLRVERVGPYTLLSPKLGARVTLPARLELRANVGQAHRAPSLVELYVRQGTLLPNPDLRPERAVSADMALAHRTERSLVSVGGFFASYEDLITYEAYPPFAAKPSNFASARVSGLEVDAEARPFSFLSGSLAYTFLVSRNLRDDPRYYLKDIPLRPRHTLAARVTAGPSWLTGRVELRAQSSQLRNRTGELVLPGRTLLHAGLSTTVGKRPAFTFSVDLKNVLDVHVDDFDGYPLPGRAVLASVALALDVPPSSSTAHKADPP</sequence>
<keyword evidence="9 10" id="KW-0998">Cell outer membrane</keyword>
<comment type="caution">
    <text evidence="15">The sequence shown here is derived from an EMBL/GenBank/DDBJ whole genome shotgun (WGS) entry which is preliminary data.</text>
</comment>
<dbReference type="Proteomes" id="UP000183760">
    <property type="component" value="Unassembled WGS sequence"/>
</dbReference>